<evidence type="ECO:0000259" key="1">
    <source>
        <dbReference type="PROSITE" id="PS50838"/>
    </source>
</evidence>
<dbReference type="OMA" id="EDILWHH"/>
<dbReference type="PANTHER" id="PTHR11736:SF14">
    <property type="entry name" value="NSE3 HOMOLOG, SMC5-SMC6 COMPLEX COMPONENT"/>
    <property type="match status" value="1"/>
</dbReference>
<dbReference type="AlphaFoldDB" id="A0A803LUN1"/>
<dbReference type="InterPro" id="IPR002190">
    <property type="entry name" value="MHD_dom"/>
</dbReference>
<sequence length="235" mass="26601">MSTGVEDLSQFDLSDEEKDRLVAENYRLRALPAAVIDKAKEKLAGLFGYDLKELQRTRPPAKNQTRSSQNSAADMRSYIVISQLPANVYQKHVEDISTAHLTGFTFVIISVVHLAGGKISEENLWHHMRRMGLQEADENHPALGNVKLSLEVLVQQRYLQKDKVNGPEGTTVMYELAERALDGEVSQKIKEYISQAQADMLLEYVDYVISMVKRRKIGSFVMKTLLFIEFLGLVL</sequence>
<accession>A0A803LUN1</accession>
<dbReference type="PANTHER" id="PTHR11736">
    <property type="entry name" value="MELANOMA-ASSOCIATED ANTIGEN MAGE ANTIGEN"/>
    <property type="match status" value="1"/>
</dbReference>
<dbReference type="InterPro" id="IPR037445">
    <property type="entry name" value="MAGE"/>
</dbReference>
<evidence type="ECO:0000313" key="2">
    <source>
        <dbReference type="EnsemblPlants" id="AUR62018925-RA:cds"/>
    </source>
</evidence>
<proteinExistence type="predicted"/>
<organism evidence="2 3">
    <name type="scientific">Chenopodium quinoa</name>
    <name type="common">Quinoa</name>
    <dbReference type="NCBI Taxonomy" id="63459"/>
    <lineage>
        <taxon>Eukaryota</taxon>
        <taxon>Viridiplantae</taxon>
        <taxon>Streptophyta</taxon>
        <taxon>Embryophyta</taxon>
        <taxon>Tracheophyta</taxon>
        <taxon>Spermatophyta</taxon>
        <taxon>Magnoliopsida</taxon>
        <taxon>eudicotyledons</taxon>
        <taxon>Gunneridae</taxon>
        <taxon>Pentapetalae</taxon>
        <taxon>Caryophyllales</taxon>
        <taxon>Chenopodiaceae</taxon>
        <taxon>Chenopodioideae</taxon>
        <taxon>Atripliceae</taxon>
        <taxon>Chenopodium</taxon>
    </lineage>
</organism>
<evidence type="ECO:0000313" key="3">
    <source>
        <dbReference type="Proteomes" id="UP000596660"/>
    </source>
</evidence>
<dbReference type="InterPro" id="IPR041898">
    <property type="entry name" value="MAGE_WH1"/>
</dbReference>
<dbReference type="EnsemblPlants" id="AUR62018925-RA">
    <property type="protein sequence ID" value="AUR62018925-RA:cds"/>
    <property type="gene ID" value="AUR62018925"/>
</dbReference>
<dbReference type="Pfam" id="PF01454">
    <property type="entry name" value="MAGE"/>
    <property type="match status" value="1"/>
</dbReference>
<dbReference type="GO" id="GO:0005634">
    <property type="term" value="C:nucleus"/>
    <property type="evidence" value="ECO:0007669"/>
    <property type="project" value="TreeGrafter"/>
</dbReference>
<dbReference type="InterPro" id="IPR041899">
    <property type="entry name" value="MAGE_WH2"/>
</dbReference>
<dbReference type="PROSITE" id="PS50838">
    <property type="entry name" value="MAGE"/>
    <property type="match status" value="1"/>
</dbReference>
<reference evidence="2" key="1">
    <citation type="journal article" date="2017" name="Nature">
        <title>The genome of Chenopodium quinoa.</title>
        <authorList>
            <person name="Jarvis D.E."/>
            <person name="Ho Y.S."/>
            <person name="Lightfoot D.J."/>
            <person name="Schmoeckel S.M."/>
            <person name="Li B."/>
            <person name="Borm T.J.A."/>
            <person name="Ohyanagi H."/>
            <person name="Mineta K."/>
            <person name="Michell C.T."/>
            <person name="Saber N."/>
            <person name="Kharbatia N.M."/>
            <person name="Rupper R.R."/>
            <person name="Sharp A.R."/>
            <person name="Dally N."/>
            <person name="Boughton B.A."/>
            <person name="Woo Y.H."/>
            <person name="Gao G."/>
            <person name="Schijlen E.G.W.M."/>
            <person name="Guo X."/>
            <person name="Momin A.A."/>
            <person name="Negrao S."/>
            <person name="Al-Babili S."/>
            <person name="Gehring C."/>
            <person name="Roessner U."/>
            <person name="Jung C."/>
            <person name="Murphy K."/>
            <person name="Arold S.T."/>
            <person name="Gojobori T."/>
            <person name="van der Linden C.G."/>
            <person name="van Loo E.N."/>
            <person name="Jellen E.N."/>
            <person name="Maughan P.J."/>
            <person name="Tester M."/>
        </authorList>
    </citation>
    <scope>NUCLEOTIDE SEQUENCE [LARGE SCALE GENOMIC DNA]</scope>
    <source>
        <strain evidence="2">cv. PI 614886</strain>
    </source>
</reference>
<keyword evidence="3" id="KW-1185">Reference proteome</keyword>
<name>A0A803LUN1_CHEQI</name>
<protein>
    <recommendedName>
        <fullName evidence="1">MAGE domain-containing protein</fullName>
    </recommendedName>
</protein>
<dbReference type="Proteomes" id="UP000596660">
    <property type="component" value="Unplaced"/>
</dbReference>
<dbReference type="Gene3D" id="1.10.10.1200">
    <property type="entry name" value="MAGE homology domain, winged helix WH1 motif"/>
    <property type="match status" value="1"/>
</dbReference>
<reference evidence="2" key="2">
    <citation type="submission" date="2021-03" db="UniProtKB">
        <authorList>
            <consortium name="EnsemblPlants"/>
        </authorList>
    </citation>
    <scope>IDENTIFICATION</scope>
</reference>
<feature type="domain" description="MAGE" evidence="1">
    <location>
        <begin position="35"/>
        <end position="195"/>
    </location>
</feature>
<dbReference type="Gramene" id="AUR62018925-RA">
    <property type="protein sequence ID" value="AUR62018925-RA:cds"/>
    <property type="gene ID" value="AUR62018925"/>
</dbReference>
<dbReference type="Gene3D" id="1.10.10.1210">
    <property type="entry name" value="MAGE homology domain, winged helix WH2 motif"/>
    <property type="match status" value="1"/>
</dbReference>
<dbReference type="SMART" id="SM01373">
    <property type="entry name" value="MAGE"/>
    <property type="match status" value="1"/>
</dbReference>